<evidence type="ECO:0000256" key="1">
    <source>
        <dbReference type="ARBA" id="ARBA00022723"/>
    </source>
</evidence>
<gene>
    <name evidence="3" type="ORF">B0X71_11170</name>
</gene>
<dbReference type="Proteomes" id="UP000188184">
    <property type="component" value="Chromosome"/>
</dbReference>
<sequence>MQGVLYVSHGSRVEEARREAIEFMQSVRQRVDVALQEICFLELAEPDIAEGIERLIDRGATRIAVVPVLLLSAGHYYKDIPEEIGRAKARHPQVRFQYGEPLGVQDRIVDILVERIEETKAFRHSDALVLLVGRGGRNPEIPRSIEEIAGKLQAKLAVSKVNTCYLAACPPSFDEGLQEAVKGGKPQVIVVPYLWFTGLLMRSMEKKINSLSTKNQEFILCQYLGNHPAMVDALADRVHETLQVKESRS</sequence>
<dbReference type="AlphaFoldDB" id="A0A1Q2KZF0"/>
<name>A0A1Q2KZF0_9BACL</name>
<keyword evidence="4" id="KW-1185">Reference proteome</keyword>
<proteinExistence type="predicted"/>
<dbReference type="GO" id="GO:0046872">
    <property type="term" value="F:metal ion binding"/>
    <property type="evidence" value="ECO:0007669"/>
    <property type="project" value="UniProtKB-KW"/>
</dbReference>
<dbReference type="EMBL" id="CP019640">
    <property type="protein sequence ID" value="AQQ53578.1"/>
    <property type="molecule type" value="Genomic_DNA"/>
</dbReference>
<evidence type="ECO:0000256" key="2">
    <source>
        <dbReference type="ARBA" id="ARBA00023239"/>
    </source>
</evidence>
<keyword evidence="2" id="KW-0456">Lyase</keyword>
<dbReference type="GO" id="GO:0016829">
    <property type="term" value="F:lyase activity"/>
    <property type="evidence" value="ECO:0007669"/>
    <property type="project" value="UniProtKB-KW"/>
</dbReference>
<organism evidence="3 4">
    <name type="scientific">Planococcus lenghuensis</name>
    <dbReference type="NCBI Taxonomy" id="2213202"/>
    <lineage>
        <taxon>Bacteria</taxon>
        <taxon>Bacillati</taxon>
        <taxon>Bacillota</taxon>
        <taxon>Bacilli</taxon>
        <taxon>Bacillales</taxon>
        <taxon>Caryophanaceae</taxon>
        <taxon>Planococcus</taxon>
    </lineage>
</organism>
<evidence type="ECO:0000313" key="4">
    <source>
        <dbReference type="Proteomes" id="UP000188184"/>
    </source>
</evidence>
<dbReference type="InterPro" id="IPR050963">
    <property type="entry name" value="Sirohydro_Cobaltochel/CbiX"/>
</dbReference>
<dbReference type="OrthoDB" id="9797895at2"/>
<evidence type="ECO:0000313" key="3">
    <source>
        <dbReference type="EMBL" id="AQQ53578.1"/>
    </source>
</evidence>
<protein>
    <submittedName>
        <fullName evidence="3">Sirohydrochlorin chelatase</fullName>
    </submittedName>
</protein>
<dbReference type="PANTHER" id="PTHR33542">
    <property type="entry name" value="SIROHYDROCHLORIN FERROCHELATASE, CHLOROPLASTIC"/>
    <property type="match status" value="1"/>
</dbReference>
<keyword evidence="1" id="KW-0479">Metal-binding</keyword>
<dbReference type="Pfam" id="PF01903">
    <property type="entry name" value="CbiX"/>
    <property type="match status" value="2"/>
</dbReference>
<dbReference type="CDD" id="cd03414">
    <property type="entry name" value="CbiX_SirB_C"/>
    <property type="match status" value="1"/>
</dbReference>
<dbReference type="KEGG" id="pmar:B0X71_11170"/>
<dbReference type="RefSeq" id="WP_077589474.1">
    <property type="nucleotide sequence ID" value="NZ_CP019640.1"/>
</dbReference>
<dbReference type="SUPFAM" id="SSF53800">
    <property type="entry name" value="Chelatase"/>
    <property type="match status" value="1"/>
</dbReference>
<dbReference type="InterPro" id="IPR002762">
    <property type="entry name" value="CbiX-like"/>
</dbReference>
<accession>A0A1Q2KZF0</accession>
<dbReference type="Gene3D" id="3.40.50.1400">
    <property type="match status" value="2"/>
</dbReference>
<dbReference type="CDD" id="cd03416">
    <property type="entry name" value="CbiX_SirB_N"/>
    <property type="match status" value="1"/>
</dbReference>
<dbReference type="PANTHER" id="PTHR33542:SF3">
    <property type="entry name" value="SIROHYDROCHLORIN FERROCHELATASE, CHLOROPLASTIC"/>
    <property type="match status" value="1"/>
</dbReference>
<reference evidence="3 4" key="1">
    <citation type="submission" date="2017-02" db="EMBL/GenBank/DDBJ databases">
        <title>The complete genomic sequence of a novel cold adapted crude oil-degrading bacterium Planococcus qaidamina Y42.</title>
        <authorList>
            <person name="Yang R."/>
        </authorList>
    </citation>
    <scope>NUCLEOTIDE SEQUENCE [LARGE SCALE GENOMIC DNA]</scope>
    <source>
        <strain evidence="3 4">Y42</strain>
    </source>
</reference>